<keyword evidence="3 9" id="KW-0805">Transcription regulation</keyword>
<dbReference type="InterPro" id="IPR036194">
    <property type="entry name" value="FlhD_sf"/>
</dbReference>
<dbReference type="InterPro" id="IPR023559">
    <property type="entry name" value="Flagellar_FlhD"/>
</dbReference>
<reference evidence="10 11" key="1">
    <citation type="submission" date="2016-12" db="EMBL/GenBank/DDBJ databases">
        <title>Complete genome sequence of Thauera chlorobenzoica, a Betaproteobacterium degrading haloaromatics anaerobically to CO2 and halides.</title>
        <authorList>
            <person name="Goris T."/>
            <person name="Mergelsberg M."/>
            <person name="Boll M."/>
        </authorList>
    </citation>
    <scope>NUCLEOTIDE SEQUENCE [LARGE SCALE GENOMIC DNA]</scope>
    <source>
        <strain evidence="10 11">3CB1</strain>
    </source>
</reference>
<keyword evidence="4 9" id="KW-0238">DNA-binding</keyword>
<dbReference type="GO" id="GO:0044780">
    <property type="term" value="P:bacterial-type flagellum assembly"/>
    <property type="evidence" value="ECO:0007669"/>
    <property type="project" value="InterPro"/>
</dbReference>
<dbReference type="EMBL" id="CP018839">
    <property type="protein sequence ID" value="APR03293.1"/>
    <property type="molecule type" value="Genomic_DNA"/>
</dbReference>
<keyword evidence="7 9" id="KW-0804">Transcription</keyword>
<evidence type="ECO:0000313" key="11">
    <source>
        <dbReference type="Proteomes" id="UP000185739"/>
    </source>
</evidence>
<dbReference type="KEGG" id="tcl:Tchl_0421"/>
<keyword evidence="10" id="KW-0969">Cilium</keyword>
<sequence length="109" mass="12413">MLVKMKNEQFGEEVEELNLLYLLLAQRMLMQDRASAKFRLKIDDALADALLALRPRQVRQLAACNQLLFRLVFDDAERFKALVENRRLEGLTGVHAAIVLASEGEDDAQ</sequence>
<protein>
    <recommendedName>
        <fullName evidence="9">Flagellar transcriptional regulator FlhD</fullName>
    </recommendedName>
</protein>
<evidence type="ECO:0000256" key="6">
    <source>
        <dbReference type="ARBA" id="ARBA00023159"/>
    </source>
</evidence>
<dbReference type="AlphaFoldDB" id="A0A1L6F8V9"/>
<evidence type="ECO:0000256" key="5">
    <source>
        <dbReference type="ARBA" id="ARBA00023157"/>
    </source>
</evidence>
<keyword evidence="5" id="KW-1015">Disulfide bond</keyword>
<keyword evidence="1 9" id="KW-0963">Cytoplasm</keyword>
<comment type="similarity">
    <text evidence="9">Belongs to the FlhD family.</text>
</comment>
<keyword evidence="10" id="KW-0966">Cell projection</keyword>
<evidence type="ECO:0000256" key="3">
    <source>
        <dbReference type="ARBA" id="ARBA00023015"/>
    </source>
</evidence>
<name>A0A1L6F8V9_9RHOO</name>
<dbReference type="HAMAP" id="MF_00725">
    <property type="entry name" value="FlhD"/>
    <property type="match status" value="1"/>
</dbReference>
<evidence type="ECO:0000256" key="8">
    <source>
        <dbReference type="ARBA" id="ARBA00025431"/>
    </source>
</evidence>
<evidence type="ECO:0000256" key="2">
    <source>
        <dbReference type="ARBA" id="ARBA00022795"/>
    </source>
</evidence>
<proteinExistence type="inferred from homology"/>
<evidence type="ECO:0000256" key="9">
    <source>
        <dbReference type="HAMAP-Rule" id="MF_00725"/>
    </source>
</evidence>
<comment type="function">
    <text evidence="8 9">Functions in complex with FlhC as a master transcriptional regulator that regulates transcription of several flagellar and non-flagellar operons by binding to their promoter region. Activates expression of class 2 flagellar genes, including fliA, which is a flagellum-specific sigma factor that turns on the class 3 genes. Also regulates genes whose products function in a variety of physiological pathways.</text>
</comment>
<keyword evidence="10" id="KW-0282">Flagellum</keyword>
<dbReference type="STRING" id="96773.Tchl_0421"/>
<organism evidence="10 11">
    <name type="scientific">Thauera chlorobenzoica</name>
    <dbReference type="NCBI Taxonomy" id="96773"/>
    <lineage>
        <taxon>Bacteria</taxon>
        <taxon>Pseudomonadati</taxon>
        <taxon>Pseudomonadota</taxon>
        <taxon>Betaproteobacteria</taxon>
        <taxon>Rhodocyclales</taxon>
        <taxon>Zoogloeaceae</taxon>
        <taxon>Thauera</taxon>
    </lineage>
</organism>
<dbReference type="GO" id="GO:0045893">
    <property type="term" value="P:positive regulation of DNA-templated transcription"/>
    <property type="evidence" value="ECO:0007669"/>
    <property type="project" value="InterPro"/>
</dbReference>
<dbReference type="SUPFAM" id="SSF63592">
    <property type="entry name" value="Flagellar transcriptional activator FlhD"/>
    <property type="match status" value="1"/>
</dbReference>
<keyword evidence="6 9" id="KW-0010">Activator</keyword>
<comment type="subcellular location">
    <subcellularLocation>
        <location evidence="9">Cytoplasm</location>
    </subcellularLocation>
</comment>
<dbReference type="GO" id="GO:0005737">
    <property type="term" value="C:cytoplasm"/>
    <property type="evidence" value="ECO:0007669"/>
    <property type="project" value="UniProtKB-SubCell"/>
</dbReference>
<comment type="caution">
    <text evidence="9">Lacks conserved residue(s) required for the propagation of feature annotation.</text>
</comment>
<dbReference type="GO" id="GO:1902208">
    <property type="term" value="P:regulation of bacterial-type flagellum assembly"/>
    <property type="evidence" value="ECO:0007669"/>
    <property type="project" value="UniProtKB-UniRule"/>
</dbReference>
<evidence type="ECO:0000256" key="4">
    <source>
        <dbReference type="ARBA" id="ARBA00023125"/>
    </source>
</evidence>
<dbReference type="Proteomes" id="UP000185739">
    <property type="component" value="Chromosome"/>
</dbReference>
<evidence type="ECO:0000313" key="10">
    <source>
        <dbReference type="EMBL" id="APR03293.1"/>
    </source>
</evidence>
<accession>A0A1L6F8V9</accession>
<comment type="domain">
    <text evidence="9">The C-terminal region contains a putative helix-turn-helix (HTH) motif, suggesting that this region may bind DNA.</text>
</comment>
<dbReference type="Pfam" id="PF05247">
    <property type="entry name" value="FlhD"/>
    <property type="match status" value="1"/>
</dbReference>
<keyword evidence="2 9" id="KW-1005">Bacterial flagellum biogenesis</keyword>
<evidence type="ECO:0000256" key="1">
    <source>
        <dbReference type="ARBA" id="ARBA00022490"/>
    </source>
</evidence>
<dbReference type="Gene3D" id="1.10.4000.10">
    <property type="entry name" value="Flagellar transcriptional activator FlhD"/>
    <property type="match status" value="1"/>
</dbReference>
<gene>
    <name evidence="9" type="primary">flhD</name>
    <name evidence="10" type="ORF">Tchl_0421</name>
</gene>
<comment type="subunit">
    <text evidence="9">Homodimer; disulfide-linked. Forms a heterohexamer composed of two FlhC and four FlhD subunits. Each FlhC binds a FlhD dimer, forming a heterotrimer, and a hexamer assembles by dimerization of two heterotrimers.</text>
</comment>
<keyword evidence="11" id="KW-1185">Reference proteome</keyword>
<evidence type="ECO:0000256" key="7">
    <source>
        <dbReference type="ARBA" id="ARBA00023163"/>
    </source>
</evidence>
<dbReference type="GO" id="GO:0003677">
    <property type="term" value="F:DNA binding"/>
    <property type="evidence" value="ECO:0007669"/>
    <property type="project" value="UniProtKB-UniRule"/>
</dbReference>